<protein>
    <submittedName>
        <fullName evidence="2">Uncharacterized protein</fullName>
    </submittedName>
</protein>
<accession>A0A2G1XAS7</accession>
<gene>
    <name evidence="2" type="ORF">BLA24_33275</name>
</gene>
<feature type="region of interest" description="Disordered" evidence="1">
    <location>
        <begin position="81"/>
        <end position="109"/>
    </location>
</feature>
<keyword evidence="3" id="KW-1185">Reference proteome</keyword>
<dbReference type="EMBL" id="NHZO01000168">
    <property type="protein sequence ID" value="PHQ48279.1"/>
    <property type="molecule type" value="Genomic_DNA"/>
</dbReference>
<evidence type="ECO:0000313" key="2">
    <source>
        <dbReference type="EMBL" id="PHQ48279.1"/>
    </source>
</evidence>
<sequence length="109" mass="11275">MVSQDLRRIRDVGAAPVRLASAVPGGPRSAGCFGPVRLRTVLFRATGRPVTVRSASVRTVAVQEALSRGDAEVSVPGRRAVTVPEAPQQGGAGRPARLPPVPMASRLSG</sequence>
<reference evidence="2 3" key="1">
    <citation type="journal article" date="2017" name="Biochemistry">
        <title>Identification of the Biosynthetic Pathway for the Antibiotic Bicyclomycin.</title>
        <authorList>
            <person name="Patteson J."/>
            <person name="Cai W."/>
            <person name="Johnson R.A."/>
            <person name="Santa Maria K."/>
            <person name="Li B."/>
        </authorList>
    </citation>
    <scope>NUCLEOTIDE SEQUENCE [LARGE SCALE GENOMIC DNA]</scope>
    <source>
        <strain evidence="2 3">ATCC 21532</strain>
    </source>
</reference>
<evidence type="ECO:0000313" key="3">
    <source>
        <dbReference type="Proteomes" id="UP000222531"/>
    </source>
</evidence>
<evidence type="ECO:0000256" key="1">
    <source>
        <dbReference type="SAM" id="MobiDB-lite"/>
    </source>
</evidence>
<proteinExistence type="predicted"/>
<dbReference type="AlphaFoldDB" id="A0A2G1XAS7"/>
<name>A0A2G1XAS7_STRCJ</name>
<comment type="caution">
    <text evidence="2">The sequence shown here is derived from an EMBL/GenBank/DDBJ whole genome shotgun (WGS) entry which is preliminary data.</text>
</comment>
<dbReference type="Proteomes" id="UP000222531">
    <property type="component" value="Unassembled WGS sequence"/>
</dbReference>
<organism evidence="2 3">
    <name type="scientific">Streptomyces cinnamoneus</name>
    <name type="common">Streptoverticillium cinnamoneum</name>
    <dbReference type="NCBI Taxonomy" id="53446"/>
    <lineage>
        <taxon>Bacteria</taxon>
        <taxon>Bacillati</taxon>
        <taxon>Actinomycetota</taxon>
        <taxon>Actinomycetes</taxon>
        <taxon>Kitasatosporales</taxon>
        <taxon>Streptomycetaceae</taxon>
        <taxon>Streptomyces</taxon>
        <taxon>Streptomyces cinnamoneus group</taxon>
    </lineage>
</organism>